<dbReference type="PRINTS" id="PR00249">
    <property type="entry name" value="GPCRSECRETIN"/>
</dbReference>
<keyword evidence="18" id="KW-1185">Reference proteome</keyword>
<dbReference type="Ensembl" id="ENSPNAT00000013819.2">
    <property type="protein sequence ID" value="ENSPNAP00000000456.2"/>
    <property type="gene ID" value="ENSPNAG00000007520.2"/>
</dbReference>
<feature type="transmembrane region" description="Helical" evidence="13">
    <location>
        <begin position="521"/>
        <end position="541"/>
    </location>
</feature>
<evidence type="ECO:0000256" key="6">
    <source>
        <dbReference type="ARBA" id="ARBA00022729"/>
    </source>
</evidence>
<evidence type="ECO:0000256" key="3">
    <source>
        <dbReference type="ARBA" id="ARBA00022475"/>
    </source>
</evidence>
<dbReference type="InterPro" id="IPR057244">
    <property type="entry name" value="GAIN_B"/>
</dbReference>
<keyword evidence="3" id="KW-1003">Cell membrane</keyword>
<keyword evidence="8" id="KW-0106">Calcium</keyword>
<evidence type="ECO:0000259" key="16">
    <source>
        <dbReference type="PROSITE" id="PS50261"/>
    </source>
</evidence>
<dbReference type="OMA" id="CKHIRIN"/>
<feature type="transmembrane region" description="Helical" evidence="13">
    <location>
        <begin position="595"/>
        <end position="623"/>
    </location>
</feature>
<dbReference type="GeneTree" id="ENSGT00940000163334"/>
<feature type="transmembrane region" description="Helical" evidence="13">
    <location>
        <begin position="446"/>
        <end position="469"/>
    </location>
</feature>
<dbReference type="Proteomes" id="UP001501920">
    <property type="component" value="Chromosome 12"/>
</dbReference>
<dbReference type="InterPro" id="IPR000832">
    <property type="entry name" value="GPCR_2_secretin-like"/>
</dbReference>
<feature type="transmembrane region" description="Helical" evidence="13">
    <location>
        <begin position="481"/>
        <end position="501"/>
    </location>
</feature>
<keyword evidence="4" id="KW-0245">EGF-like domain</keyword>
<evidence type="ECO:0000259" key="15">
    <source>
        <dbReference type="PROSITE" id="PS50221"/>
    </source>
</evidence>
<dbReference type="GO" id="GO:0005886">
    <property type="term" value="C:plasma membrane"/>
    <property type="evidence" value="ECO:0007669"/>
    <property type="project" value="UniProtKB-SubCell"/>
</dbReference>
<dbReference type="GeneID" id="108443875"/>
<evidence type="ECO:0000256" key="5">
    <source>
        <dbReference type="ARBA" id="ARBA00022692"/>
    </source>
</evidence>
<dbReference type="Gene3D" id="2.60.220.50">
    <property type="match status" value="1"/>
</dbReference>
<dbReference type="PANTHER" id="PTHR12011">
    <property type="entry name" value="ADHESION G-PROTEIN COUPLED RECEPTOR"/>
    <property type="match status" value="1"/>
</dbReference>
<dbReference type="InterPro" id="IPR046338">
    <property type="entry name" value="GAIN_dom_sf"/>
</dbReference>
<dbReference type="GO" id="GO:0007189">
    <property type="term" value="P:adenylate cyclase-activating G protein-coupled receptor signaling pathway"/>
    <property type="evidence" value="ECO:0007669"/>
    <property type="project" value="TreeGrafter"/>
</dbReference>
<dbReference type="PROSITE" id="PS50221">
    <property type="entry name" value="GAIN_B"/>
    <property type="match status" value="1"/>
</dbReference>
<feature type="domain" description="G-protein coupled receptors family 2 profile 2" evidence="16">
    <location>
        <begin position="445"/>
        <end position="698"/>
    </location>
</feature>
<dbReference type="Gene3D" id="1.20.1070.10">
    <property type="entry name" value="Rhodopsin 7-helix transmembrane proteins"/>
    <property type="match status" value="1"/>
</dbReference>
<feature type="transmembrane region" description="Helical" evidence="13">
    <location>
        <begin position="644"/>
        <end position="668"/>
    </location>
</feature>
<dbReference type="GO" id="GO:0007166">
    <property type="term" value="P:cell surface receptor signaling pathway"/>
    <property type="evidence" value="ECO:0007669"/>
    <property type="project" value="InterPro"/>
</dbReference>
<evidence type="ECO:0000313" key="18">
    <source>
        <dbReference type="Proteomes" id="UP001501920"/>
    </source>
</evidence>
<evidence type="ECO:0000256" key="4">
    <source>
        <dbReference type="ARBA" id="ARBA00022536"/>
    </source>
</evidence>
<evidence type="ECO:0000256" key="8">
    <source>
        <dbReference type="ARBA" id="ARBA00022837"/>
    </source>
</evidence>
<name>A0A3B4BPQ4_PYGNA</name>
<proteinExistence type="inferred from homology"/>
<keyword evidence="9 13" id="KW-1133">Transmembrane helix</keyword>
<evidence type="ECO:0000256" key="2">
    <source>
        <dbReference type="ARBA" id="ARBA00007343"/>
    </source>
</evidence>
<dbReference type="GO" id="GO:0004930">
    <property type="term" value="F:G protein-coupled receptor activity"/>
    <property type="evidence" value="ECO:0007669"/>
    <property type="project" value="InterPro"/>
</dbReference>
<feature type="transmembrane region" description="Helical" evidence="13">
    <location>
        <begin position="674"/>
        <end position="697"/>
    </location>
</feature>
<feature type="transmembrane region" description="Helical" evidence="13">
    <location>
        <begin position="553"/>
        <end position="575"/>
    </location>
</feature>
<reference evidence="17 18" key="1">
    <citation type="submission" date="2020-10" db="EMBL/GenBank/DDBJ databases">
        <title>Pygocentrus nattereri (red-bellied piranha) genome, fPygNat1, primary haplotype.</title>
        <authorList>
            <person name="Myers G."/>
            <person name="Meyer A."/>
            <person name="Karagic N."/>
            <person name="Pippel M."/>
            <person name="Winkler S."/>
            <person name="Tracey A."/>
            <person name="Wood J."/>
            <person name="Formenti G."/>
            <person name="Howe K."/>
            <person name="Fedrigo O."/>
            <person name="Jarvis E.D."/>
        </authorList>
    </citation>
    <scope>NUCLEOTIDE SEQUENCE [LARGE SCALE GENOMIC DNA]</scope>
</reference>
<evidence type="ECO:0000256" key="14">
    <source>
        <dbReference type="SAM" id="SignalP"/>
    </source>
</evidence>
<evidence type="ECO:0000256" key="1">
    <source>
        <dbReference type="ARBA" id="ARBA00004651"/>
    </source>
</evidence>
<evidence type="ECO:0000256" key="13">
    <source>
        <dbReference type="SAM" id="Phobius"/>
    </source>
</evidence>
<keyword evidence="11" id="KW-1015">Disulfide bond</keyword>
<dbReference type="InterPro" id="IPR017981">
    <property type="entry name" value="GPCR_2-like_7TM"/>
</dbReference>
<evidence type="ECO:0000313" key="17">
    <source>
        <dbReference type="Ensembl" id="ENSPNAP00000000456.2"/>
    </source>
</evidence>
<accession>A0A3B4BPQ4</accession>
<dbReference type="AlphaFoldDB" id="A0A3B4BPQ4"/>
<evidence type="ECO:0000256" key="11">
    <source>
        <dbReference type="ARBA" id="ARBA00023157"/>
    </source>
</evidence>
<reference evidence="17" key="2">
    <citation type="submission" date="2025-08" db="UniProtKB">
        <authorList>
            <consortium name="Ensembl"/>
        </authorList>
    </citation>
    <scope>IDENTIFICATION</scope>
</reference>
<keyword evidence="5 13" id="KW-0812">Transmembrane</keyword>
<feature type="chain" id="PRO_5043534335" evidence="14">
    <location>
        <begin position="20"/>
        <end position="725"/>
    </location>
</feature>
<keyword evidence="12" id="KW-0325">Glycoprotein</keyword>
<keyword evidence="10 13" id="KW-0472">Membrane</keyword>
<feature type="domain" description="GAIN-B" evidence="15">
    <location>
        <begin position="270"/>
        <end position="439"/>
    </location>
</feature>
<evidence type="ECO:0000256" key="12">
    <source>
        <dbReference type="ARBA" id="ARBA00023180"/>
    </source>
</evidence>
<sequence>MSSIQSWIAALLLTTVTHGVTDNTSICQNYKTLSDPWRNIGFKSVCGGPPKDLNLMPGWYRFTGVGGDRLVNYCPSNSSTTPKYLINNSSSTQLQLYSCDALYGSTGIDCAQANISTVYCDDGVILYNLSPTNGLYASRHSSCSNSSCGEYAQCGFLFGSCECNPGLSVPDGVLSQGSTYGCTDLPIKPSPECQGDSSVKCVEILLSQIQNSTVIPPVVITHTLDMLMNSTVVLINTSINDTLLVSYGNAVLNATEKLVSALVVKTNTSYYTSISLPSIKAAVFVFGPNSSVMDIPSLNTSTAYLDIDFTKLSNGNTGIEAVIFMSYTNMSSILKPDFFNTSSSAKKTMMSTVLTLKFLYNSNQEHSRQKRFDDSEPFNVTVEHAPVITDGSMFHCVNWRDVEWVEGNCKHIRINNSHSKCFCVHPGTFALIMQASGSIKDNRSLYMLNTVAVSVGLFFLFLALLTFAVCQRNPKVINAALINLCISLFLAHLLFLLTQTFLLDIASDVLLCAVLAGVEHFLFLSAFVWMSIEAVLLFIVVKNLTQIRPKMEMLSWKCLTVIGYVIPLTVVGVSIGLVPEGYGSSQCWLKTTQGFLWSFLGPVCVILALNLIIFISIGFLMVSTLRKLNNEVLQTKLTQSDNDLIKSVMLKVLLQFVIIGCSWILGFFTDSSDVMMILFLIFNSQQGTFIFFIHCVLNHEIRQQYKKFLSCSCFSSKSAPKTSGK</sequence>
<dbReference type="FunFam" id="1.20.1070.10:FF:000054">
    <property type="entry name" value="Adhesion G protein-coupled receptor E3"/>
    <property type="match status" value="1"/>
</dbReference>
<dbReference type="OrthoDB" id="1100386at2759"/>
<dbReference type="Pfam" id="PF00002">
    <property type="entry name" value="7tm_2"/>
    <property type="match status" value="1"/>
</dbReference>
<evidence type="ECO:0000256" key="10">
    <source>
        <dbReference type="ARBA" id="ARBA00023136"/>
    </source>
</evidence>
<organism evidence="17 18">
    <name type="scientific">Pygocentrus nattereri</name>
    <name type="common">Red-bellied piranha</name>
    <dbReference type="NCBI Taxonomy" id="42514"/>
    <lineage>
        <taxon>Eukaryota</taxon>
        <taxon>Metazoa</taxon>
        <taxon>Chordata</taxon>
        <taxon>Craniata</taxon>
        <taxon>Vertebrata</taxon>
        <taxon>Euteleostomi</taxon>
        <taxon>Actinopterygii</taxon>
        <taxon>Neopterygii</taxon>
        <taxon>Teleostei</taxon>
        <taxon>Ostariophysi</taxon>
        <taxon>Characiformes</taxon>
        <taxon>Characoidei</taxon>
        <taxon>Pygocentrus</taxon>
    </lineage>
</organism>
<protein>
    <submittedName>
        <fullName evidence="17">Uncharacterized protein</fullName>
    </submittedName>
</protein>
<evidence type="ECO:0000256" key="7">
    <source>
        <dbReference type="ARBA" id="ARBA00022737"/>
    </source>
</evidence>
<comment type="subcellular location">
    <subcellularLocation>
        <location evidence="1">Cell membrane</location>
        <topology evidence="1">Multi-pass membrane protein</topology>
    </subcellularLocation>
</comment>
<dbReference type="PANTHER" id="PTHR12011:SF469">
    <property type="entry name" value="ADHESION G PROTEIN-COUPLED RECEPTOR E1-RELATED"/>
    <property type="match status" value="1"/>
</dbReference>
<feature type="signal peptide" evidence="14">
    <location>
        <begin position="1"/>
        <end position="19"/>
    </location>
</feature>
<dbReference type="RefSeq" id="XP_017580251.2">
    <property type="nucleotide sequence ID" value="XM_017724762.2"/>
</dbReference>
<evidence type="ECO:0000256" key="9">
    <source>
        <dbReference type="ARBA" id="ARBA00022989"/>
    </source>
</evidence>
<reference evidence="17" key="3">
    <citation type="submission" date="2025-09" db="UniProtKB">
        <authorList>
            <consortium name="Ensembl"/>
        </authorList>
    </citation>
    <scope>IDENTIFICATION</scope>
</reference>
<comment type="similarity">
    <text evidence="2">Belongs to the G-protein coupled receptor 2 family. Adhesion G-protein coupled receptor (ADGR) subfamily.</text>
</comment>
<dbReference type="PROSITE" id="PS50261">
    <property type="entry name" value="G_PROTEIN_RECEP_F2_4"/>
    <property type="match status" value="1"/>
</dbReference>
<keyword evidence="7" id="KW-0677">Repeat</keyword>
<keyword evidence="6 14" id="KW-0732">Signal</keyword>